<reference evidence="2" key="1">
    <citation type="journal article" date="2020" name="Stud. Mycol.">
        <title>101 Dothideomycetes genomes: a test case for predicting lifestyles and emergence of pathogens.</title>
        <authorList>
            <person name="Haridas S."/>
            <person name="Albert R."/>
            <person name="Binder M."/>
            <person name="Bloem J."/>
            <person name="Labutti K."/>
            <person name="Salamov A."/>
            <person name="Andreopoulos B."/>
            <person name="Baker S."/>
            <person name="Barry K."/>
            <person name="Bills G."/>
            <person name="Bluhm B."/>
            <person name="Cannon C."/>
            <person name="Castanera R."/>
            <person name="Culley D."/>
            <person name="Daum C."/>
            <person name="Ezra D."/>
            <person name="Gonzalez J."/>
            <person name="Henrissat B."/>
            <person name="Kuo A."/>
            <person name="Liang C."/>
            <person name="Lipzen A."/>
            <person name="Lutzoni F."/>
            <person name="Magnuson J."/>
            <person name="Mondo S."/>
            <person name="Nolan M."/>
            <person name="Ohm R."/>
            <person name="Pangilinan J."/>
            <person name="Park H.-J."/>
            <person name="Ramirez L."/>
            <person name="Alfaro M."/>
            <person name="Sun H."/>
            <person name="Tritt A."/>
            <person name="Yoshinaga Y."/>
            <person name="Zwiers L.-H."/>
            <person name="Turgeon B."/>
            <person name="Goodwin S."/>
            <person name="Spatafora J."/>
            <person name="Crous P."/>
            <person name="Grigoriev I."/>
        </authorList>
    </citation>
    <scope>NUCLEOTIDE SEQUENCE</scope>
    <source>
        <strain evidence="2">CBS 207.26</strain>
    </source>
</reference>
<accession>A0A6A6EGD9</accession>
<name>A0A6A6EGD9_9PEZI</name>
<proteinExistence type="predicted"/>
<sequence>MKEIANRSSDFSADSDRPEQYTRHKQESTTTSEELAFNQHRLSPMFDISYTKPKRPSAKPADKFHGTKVQRDIDPADGKTKGCNRDLTFDDFVPQRHLGEAKPQKRMGHTWDVVRAIMKLKKPLKKVARKPSVRSAEKQEKLGKTQVARERLLR</sequence>
<feature type="compositionally biased region" description="Basic and acidic residues" evidence="1">
    <location>
        <begin position="14"/>
        <end position="27"/>
    </location>
</feature>
<gene>
    <name evidence="2" type="ORF">K469DRAFT_697836</name>
</gene>
<feature type="compositionally biased region" description="Basic and acidic residues" evidence="1">
    <location>
        <begin position="135"/>
        <end position="154"/>
    </location>
</feature>
<evidence type="ECO:0000256" key="1">
    <source>
        <dbReference type="SAM" id="MobiDB-lite"/>
    </source>
</evidence>
<evidence type="ECO:0000313" key="3">
    <source>
        <dbReference type="Proteomes" id="UP000800200"/>
    </source>
</evidence>
<feature type="region of interest" description="Disordered" evidence="1">
    <location>
        <begin position="1"/>
        <end position="85"/>
    </location>
</feature>
<feature type="compositionally biased region" description="Polar residues" evidence="1">
    <location>
        <begin position="1"/>
        <end position="12"/>
    </location>
</feature>
<evidence type="ECO:0000313" key="2">
    <source>
        <dbReference type="EMBL" id="KAF2190591.1"/>
    </source>
</evidence>
<organism evidence="2 3">
    <name type="scientific">Zopfia rhizophila CBS 207.26</name>
    <dbReference type="NCBI Taxonomy" id="1314779"/>
    <lineage>
        <taxon>Eukaryota</taxon>
        <taxon>Fungi</taxon>
        <taxon>Dikarya</taxon>
        <taxon>Ascomycota</taxon>
        <taxon>Pezizomycotina</taxon>
        <taxon>Dothideomycetes</taxon>
        <taxon>Dothideomycetes incertae sedis</taxon>
        <taxon>Zopfiaceae</taxon>
        <taxon>Zopfia</taxon>
    </lineage>
</organism>
<keyword evidence="3" id="KW-1185">Reference proteome</keyword>
<protein>
    <submittedName>
        <fullName evidence="2">Uncharacterized protein</fullName>
    </submittedName>
</protein>
<dbReference type="EMBL" id="ML994618">
    <property type="protein sequence ID" value="KAF2190591.1"/>
    <property type="molecule type" value="Genomic_DNA"/>
</dbReference>
<feature type="compositionally biased region" description="Basic and acidic residues" evidence="1">
    <location>
        <begin position="60"/>
        <end position="85"/>
    </location>
</feature>
<dbReference type="Proteomes" id="UP000800200">
    <property type="component" value="Unassembled WGS sequence"/>
</dbReference>
<feature type="region of interest" description="Disordered" evidence="1">
    <location>
        <begin position="125"/>
        <end position="154"/>
    </location>
</feature>
<dbReference type="AlphaFoldDB" id="A0A6A6EGD9"/>
<dbReference type="OrthoDB" id="3734244at2759"/>